<accession>A0ABT7NT32</accession>
<dbReference type="EMBL" id="JACAGK010000094">
    <property type="protein sequence ID" value="MDM1050412.1"/>
    <property type="molecule type" value="Genomic_DNA"/>
</dbReference>
<sequence length="62" mass="6661">MNMNRLTLGLMVFAVTSLLSSCAAIEGIFKAGMWSGIIMVVIVVALIIWLISKFMNRGGGVD</sequence>
<organism evidence="2 3">
    <name type="scientific">Sphingobacterium hotanense</name>
    <dbReference type="NCBI Taxonomy" id="649196"/>
    <lineage>
        <taxon>Bacteria</taxon>
        <taxon>Pseudomonadati</taxon>
        <taxon>Bacteroidota</taxon>
        <taxon>Sphingobacteriia</taxon>
        <taxon>Sphingobacteriales</taxon>
        <taxon>Sphingobacteriaceae</taxon>
        <taxon>Sphingobacterium</taxon>
    </lineage>
</organism>
<dbReference type="PROSITE" id="PS51257">
    <property type="entry name" value="PROKAR_LIPOPROTEIN"/>
    <property type="match status" value="1"/>
</dbReference>
<protein>
    <recommendedName>
        <fullName evidence="4">Phosphatidate cytidylyltransferase</fullName>
    </recommendedName>
</protein>
<reference evidence="2" key="1">
    <citation type="submission" date="2020-06" db="EMBL/GenBank/DDBJ databases">
        <authorList>
            <person name="Dong N."/>
        </authorList>
    </citation>
    <scope>NUCLEOTIDE SEQUENCE</scope>
    <source>
        <strain evidence="2">R1692</strain>
    </source>
</reference>
<reference evidence="2" key="2">
    <citation type="journal article" date="2022" name="Sci. Total Environ.">
        <title>Prevalence, transmission, and molecular epidemiology of tet(X)-positive bacteria among humans, animals, and environmental niches in China: An epidemiological, and genomic-based study.</title>
        <authorList>
            <person name="Dong N."/>
            <person name="Zeng Y."/>
            <person name="Cai C."/>
            <person name="Sun C."/>
            <person name="Lu J."/>
            <person name="Liu C."/>
            <person name="Zhou H."/>
            <person name="Sun Q."/>
            <person name="Shu L."/>
            <person name="Wang H."/>
            <person name="Wang Y."/>
            <person name="Wang S."/>
            <person name="Wu C."/>
            <person name="Chan E.W."/>
            <person name="Chen G."/>
            <person name="Shen Z."/>
            <person name="Chen S."/>
            <person name="Zhang R."/>
        </authorList>
    </citation>
    <scope>NUCLEOTIDE SEQUENCE</scope>
    <source>
        <strain evidence="2">R1692</strain>
    </source>
</reference>
<keyword evidence="3" id="KW-1185">Reference proteome</keyword>
<evidence type="ECO:0000313" key="3">
    <source>
        <dbReference type="Proteomes" id="UP001170954"/>
    </source>
</evidence>
<dbReference type="Proteomes" id="UP001170954">
    <property type="component" value="Unassembled WGS sequence"/>
</dbReference>
<gene>
    <name evidence="2" type="ORF">HX018_19415</name>
</gene>
<name>A0ABT7NT32_9SPHI</name>
<proteinExistence type="predicted"/>
<keyword evidence="1" id="KW-0472">Membrane</keyword>
<comment type="caution">
    <text evidence="2">The sequence shown here is derived from an EMBL/GenBank/DDBJ whole genome shotgun (WGS) entry which is preliminary data.</text>
</comment>
<evidence type="ECO:0000256" key="1">
    <source>
        <dbReference type="SAM" id="Phobius"/>
    </source>
</evidence>
<keyword evidence="1" id="KW-0812">Transmembrane</keyword>
<evidence type="ECO:0000313" key="2">
    <source>
        <dbReference type="EMBL" id="MDM1050412.1"/>
    </source>
</evidence>
<keyword evidence="1" id="KW-1133">Transmembrane helix</keyword>
<evidence type="ECO:0008006" key="4">
    <source>
        <dbReference type="Google" id="ProtNLM"/>
    </source>
</evidence>
<feature type="transmembrane region" description="Helical" evidence="1">
    <location>
        <begin position="34"/>
        <end position="52"/>
    </location>
</feature>